<evidence type="ECO:0000256" key="5">
    <source>
        <dbReference type="ARBA" id="ARBA00023016"/>
    </source>
</evidence>
<feature type="domain" description="HSF-type DNA-binding" evidence="11">
    <location>
        <begin position="7"/>
        <end position="100"/>
    </location>
</feature>
<dbReference type="FunFam" id="1.10.10.10:FF:000037">
    <property type="entry name" value="Heat stress transcription factor B-4"/>
    <property type="match status" value="1"/>
</dbReference>
<evidence type="ECO:0000256" key="8">
    <source>
        <dbReference type="ARBA" id="ARBA00023242"/>
    </source>
</evidence>
<sequence length="319" mass="36248">MESSNNIIAPFVLKTYQIVDNPLNGHLITWGKANNSFIVVDPLEFSLWILPAHFKHNNFSSFVRQLSTYRFRKVDPDRWEFANEWFLRGQKHLLKNIVRRKHSPRALHPNDGSEEDAEGILSEIERLKREQHAMERELQDMTKRLEATEKRPEQMLAFLFEVVEEPDILPRMILERERRVRPQLPNAAEKNRRLMEKPSYSAKTKKDDGSASIGAISLPDANFEAQAFCGSSQSPENNCTSAGWFIGGPNLGRPLNAAEPHNLTVQMNYPFSVGPDLSTVTAADVYDMFGGHVCCLSDLPADSLPPYPFSMFDGGFQMP</sequence>
<keyword evidence="7" id="KW-0804">Transcription</keyword>
<dbReference type="GO" id="GO:0006357">
    <property type="term" value="P:regulation of transcription by RNA polymerase II"/>
    <property type="evidence" value="ECO:0007669"/>
    <property type="project" value="TreeGrafter"/>
</dbReference>
<dbReference type="GO" id="GO:0034605">
    <property type="term" value="P:cellular response to heat"/>
    <property type="evidence" value="ECO:0007669"/>
    <property type="project" value="TreeGrafter"/>
</dbReference>
<keyword evidence="3" id="KW-0597">Phosphoprotein</keyword>
<evidence type="ECO:0000259" key="11">
    <source>
        <dbReference type="SMART" id="SM00415"/>
    </source>
</evidence>
<dbReference type="InterPro" id="IPR036390">
    <property type="entry name" value="WH_DNA-bd_sf"/>
</dbReference>
<dbReference type="SMART" id="SM00415">
    <property type="entry name" value="HSF"/>
    <property type="match status" value="1"/>
</dbReference>
<dbReference type="Proteomes" id="UP001279734">
    <property type="component" value="Unassembled WGS sequence"/>
</dbReference>
<reference evidence="12" key="1">
    <citation type="submission" date="2023-05" db="EMBL/GenBank/DDBJ databases">
        <title>Nepenthes gracilis genome sequencing.</title>
        <authorList>
            <person name="Fukushima K."/>
        </authorList>
    </citation>
    <scope>NUCLEOTIDE SEQUENCE</scope>
    <source>
        <strain evidence="12">SING2019-196</strain>
    </source>
</reference>
<evidence type="ECO:0000256" key="3">
    <source>
        <dbReference type="ARBA" id="ARBA00022553"/>
    </source>
</evidence>
<keyword evidence="13" id="KW-1185">Reference proteome</keyword>
<evidence type="ECO:0000256" key="10">
    <source>
        <dbReference type="SAM" id="Coils"/>
    </source>
</evidence>
<accession>A0AAD3XUS5</accession>
<feature type="coiled-coil region" evidence="10">
    <location>
        <begin position="110"/>
        <end position="151"/>
    </location>
</feature>
<dbReference type="AlphaFoldDB" id="A0AAD3XUS5"/>
<name>A0AAD3XUS5_NEPGR</name>
<keyword evidence="8" id="KW-0539">Nucleus</keyword>
<comment type="caution">
    <text evidence="12">The sequence shown here is derived from an EMBL/GenBank/DDBJ whole genome shotgun (WGS) entry which is preliminary data.</text>
</comment>
<evidence type="ECO:0000256" key="2">
    <source>
        <dbReference type="ARBA" id="ARBA00011233"/>
    </source>
</evidence>
<comment type="subcellular location">
    <subcellularLocation>
        <location evidence="1">Nucleus</location>
    </subcellularLocation>
</comment>
<keyword evidence="6" id="KW-0238">DNA-binding</keyword>
<proteinExistence type="inferred from homology"/>
<evidence type="ECO:0000256" key="4">
    <source>
        <dbReference type="ARBA" id="ARBA00023015"/>
    </source>
</evidence>
<gene>
    <name evidence="12" type="ORF">Nepgr_019869</name>
</gene>
<dbReference type="EMBL" id="BSYO01000018">
    <property type="protein sequence ID" value="GMH18028.1"/>
    <property type="molecule type" value="Genomic_DNA"/>
</dbReference>
<keyword evidence="4" id="KW-0805">Transcription regulation</keyword>
<dbReference type="GO" id="GO:0003700">
    <property type="term" value="F:DNA-binding transcription factor activity"/>
    <property type="evidence" value="ECO:0007669"/>
    <property type="project" value="InterPro"/>
</dbReference>
<dbReference type="SUPFAM" id="SSF46785">
    <property type="entry name" value="Winged helix' DNA-binding domain"/>
    <property type="match status" value="1"/>
</dbReference>
<dbReference type="GO" id="GO:0005634">
    <property type="term" value="C:nucleus"/>
    <property type="evidence" value="ECO:0007669"/>
    <property type="project" value="UniProtKB-SubCell"/>
</dbReference>
<keyword evidence="10" id="KW-0175">Coiled coil</keyword>
<evidence type="ECO:0000256" key="7">
    <source>
        <dbReference type="ARBA" id="ARBA00023163"/>
    </source>
</evidence>
<dbReference type="InterPro" id="IPR036388">
    <property type="entry name" value="WH-like_DNA-bd_sf"/>
</dbReference>
<dbReference type="Gene3D" id="1.10.10.10">
    <property type="entry name" value="Winged helix-like DNA-binding domain superfamily/Winged helix DNA-binding domain"/>
    <property type="match status" value="1"/>
</dbReference>
<comment type="similarity">
    <text evidence="9">Belongs to the HSF family.</text>
</comment>
<evidence type="ECO:0000313" key="12">
    <source>
        <dbReference type="EMBL" id="GMH18028.1"/>
    </source>
</evidence>
<organism evidence="12 13">
    <name type="scientific">Nepenthes gracilis</name>
    <name type="common">Slender pitcher plant</name>
    <dbReference type="NCBI Taxonomy" id="150966"/>
    <lineage>
        <taxon>Eukaryota</taxon>
        <taxon>Viridiplantae</taxon>
        <taxon>Streptophyta</taxon>
        <taxon>Embryophyta</taxon>
        <taxon>Tracheophyta</taxon>
        <taxon>Spermatophyta</taxon>
        <taxon>Magnoliopsida</taxon>
        <taxon>eudicotyledons</taxon>
        <taxon>Gunneridae</taxon>
        <taxon>Pentapetalae</taxon>
        <taxon>Caryophyllales</taxon>
        <taxon>Nepenthaceae</taxon>
        <taxon>Nepenthes</taxon>
    </lineage>
</organism>
<evidence type="ECO:0000256" key="9">
    <source>
        <dbReference type="RuleBase" id="RU004020"/>
    </source>
</evidence>
<evidence type="ECO:0000256" key="6">
    <source>
        <dbReference type="ARBA" id="ARBA00023125"/>
    </source>
</evidence>
<dbReference type="GO" id="GO:0000978">
    <property type="term" value="F:RNA polymerase II cis-regulatory region sequence-specific DNA binding"/>
    <property type="evidence" value="ECO:0007669"/>
    <property type="project" value="TreeGrafter"/>
</dbReference>
<dbReference type="PANTHER" id="PTHR10015">
    <property type="entry name" value="HEAT SHOCK TRANSCRIPTION FACTOR"/>
    <property type="match status" value="1"/>
</dbReference>
<keyword evidence="5" id="KW-0346">Stress response</keyword>
<dbReference type="PANTHER" id="PTHR10015:SF332">
    <property type="entry name" value="HEAT STRESS TRANSCRIPTION FACTOR C-1"/>
    <property type="match status" value="1"/>
</dbReference>
<protein>
    <recommendedName>
        <fullName evidence="11">HSF-type DNA-binding domain-containing protein</fullName>
    </recommendedName>
</protein>
<dbReference type="Pfam" id="PF00447">
    <property type="entry name" value="HSF_DNA-bind"/>
    <property type="match status" value="1"/>
</dbReference>
<evidence type="ECO:0000313" key="13">
    <source>
        <dbReference type="Proteomes" id="UP001279734"/>
    </source>
</evidence>
<comment type="subunit">
    <text evidence="2">Homotrimer.</text>
</comment>
<evidence type="ECO:0000256" key="1">
    <source>
        <dbReference type="ARBA" id="ARBA00004123"/>
    </source>
</evidence>
<dbReference type="PRINTS" id="PR00056">
    <property type="entry name" value="HSFDOMAIN"/>
</dbReference>
<dbReference type="InterPro" id="IPR000232">
    <property type="entry name" value="HSF_DNA-bd"/>
</dbReference>